<proteinExistence type="predicted"/>
<dbReference type="OrthoDB" id="30881at2759"/>
<evidence type="ECO:0000313" key="1">
    <source>
        <dbReference type="EMBL" id="KAG2324445.1"/>
    </source>
</evidence>
<comment type="caution">
    <text evidence="1">The sequence shown here is derived from an EMBL/GenBank/DDBJ whole genome shotgun (WGS) entry which is preliminary data.</text>
</comment>
<evidence type="ECO:0000313" key="2">
    <source>
        <dbReference type="Proteomes" id="UP000886595"/>
    </source>
</evidence>
<accession>A0A8X8B6R4</accession>
<dbReference type="Proteomes" id="UP000886595">
    <property type="component" value="Unassembled WGS sequence"/>
</dbReference>
<gene>
    <name evidence="1" type="ORF">Bca52824_007173</name>
</gene>
<reference evidence="1 2" key="1">
    <citation type="submission" date="2020-02" db="EMBL/GenBank/DDBJ databases">
        <authorList>
            <person name="Ma Q."/>
            <person name="Huang Y."/>
            <person name="Song X."/>
            <person name="Pei D."/>
        </authorList>
    </citation>
    <scope>NUCLEOTIDE SEQUENCE [LARGE SCALE GENOMIC DNA]</scope>
    <source>
        <strain evidence="1">Sxm20200214</strain>
        <tissue evidence="1">Leaf</tissue>
    </source>
</reference>
<dbReference type="AlphaFoldDB" id="A0A8X8B6R4"/>
<organism evidence="1 2">
    <name type="scientific">Brassica carinata</name>
    <name type="common">Ethiopian mustard</name>
    <name type="synonym">Abyssinian cabbage</name>
    <dbReference type="NCBI Taxonomy" id="52824"/>
    <lineage>
        <taxon>Eukaryota</taxon>
        <taxon>Viridiplantae</taxon>
        <taxon>Streptophyta</taxon>
        <taxon>Embryophyta</taxon>
        <taxon>Tracheophyta</taxon>
        <taxon>Spermatophyta</taxon>
        <taxon>Magnoliopsida</taxon>
        <taxon>eudicotyledons</taxon>
        <taxon>Gunneridae</taxon>
        <taxon>Pentapetalae</taxon>
        <taxon>rosids</taxon>
        <taxon>malvids</taxon>
        <taxon>Brassicales</taxon>
        <taxon>Brassicaceae</taxon>
        <taxon>Brassiceae</taxon>
        <taxon>Brassica</taxon>
    </lineage>
</organism>
<sequence>MIRFHSVNFLKALDSNILICRLRTAKRVAEFAVEVGLDDFAIISQGTAATKVKMSEKEAQPRGREWEDQPFSQLGFVSSFCTKVSDTVSSEIEKAYGKTTYVSMLTVMVCDTLNK</sequence>
<dbReference type="EMBL" id="JAAMPC010000002">
    <property type="protein sequence ID" value="KAG2324445.1"/>
    <property type="molecule type" value="Genomic_DNA"/>
</dbReference>
<keyword evidence="2" id="KW-1185">Reference proteome</keyword>
<protein>
    <submittedName>
        <fullName evidence="1">Uncharacterized protein</fullName>
    </submittedName>
</protein>
<name>A0A8X8B6R4_BRACI</name>